<dbReference type="AlphaFoldDB" id="A0A835NB79"/>
<name>A0A835NB79_9ROSI</name>
<gene>
    <name evidence="2" type="ORF">SADUNF_Sadunf01G0107400</name>
</gene>
<keyword evidence="3" id="KW-1185">Reference proteome</keyword>
<feature type="region of interest" description="Disordered" evidence="1">
    <location>
        <begin position="45"/>
        <end position="69"/>
    </location>
</feature>
<comment type="caution">
    <text evidence="2">The sequence shown here is derived from an EMBL/GenBank/DDBJ whole genome shotgun (WGS) entry which is preliminary data.</text>
</comment>
<protein>
    <submittedName>
        <fullName evidence="2">Uncharacterized protein</fullName>
    </submittedName>
</protein>
<organism evidence="2 3">
    <name type="scientific">Salix dunnii</name>
    <dbReference type="NCBI Taxonomy" id="1413687"/>
    <lineage>
        <taxon>Eukaryota</taxon>
        <taxon>Viridiplantae</taxon>
        <taxon>Streptophyta</taxon>
        <taxon>Embryophyta</taxon>
        <taxon>Tracheophyta</taxon>
        <taxon>Spermatophyta</taxon>
        <taxon>Magnoliopsida</taxon>
        <taxon>eudicotyledons</taxon>
        <taxon>Gunneridae</taxon>
        <taxon>Pentapetalae</taxon>
        <taxon>rosids</taxon>
        <taxon>fabids</taxon>
        <taxon>Malpighiales</taxon>
        <taxon>Salicaceae</taxon>
        <taxon>Saliceae</taxon>
        <taxon>Salix</taxon>
    </lineage>
</organism>
<feature type="region of interest" description="Disordered" evidence="1">
    <location>
        <begin position="1"/>
        <end position="23"/>
    </location>
</feature>
<dbReference type="EMBL" id="JADGMS010000001">
    <property type="protein sequence ID" value="KAF9689585.1"/>
    <property type="molecule type" value="Genomic_DNA"/>
</dbReference>
<dbReference type="Proteomes" id="UP000657918">
    <property type="component" value="Unassembled WGS sequence"/>
</dbReference>
<accession>A0A835NB79</accession>
<evidence type="ECO:0000256" key="1">
    <source>
        <dbReference type="SAM" id="MobiDB-lite"/>
    </source>
</evidence>
<reference evidence="2 3" key="1">
    <citation type="submission" date="2020-10" db="EMBL/GenBank/DDBJ databases">
        <title>Plant Genome Project.</title>
        <authorList>
            <person name="Zhang R.-G."/>
        </authorList>
    </citation>
    <scope>NUCLEOTIDE SEQUENCE [LARGE SCALE GENOMIC DNA]</scope>
    <source>
        <strain evidence="2">FAFU-HL-1</strain>
        <tissue evidence="2">Leaf</tissue>
    </source>
</reference>
<proteinExistence type="predicted"/>
<evidence type="ECO:0000313" key="3">
    <source>
        <dbReference type="Proteomes" id="UP000657918"/>
    </source>
</evidence>
<sequence>MAITYGDRKRKVVGPPGVMGRRPVEEAHPNRVTNLRGSQPLYSIRGGSNWDADTGSGPTVTRKAPAIVR</sequence>
<evidence type="ECO:0000313" key="2">
    <source>
        <dbReference type="EMBL" id="KAF9689585.1"/>
    </source>
</evidence>